<comment type="cofactor">
    <cofactor evidence="1">
        <name>Mg(2+)</name>
        <dbReference type="ChEBI" id="CHEBI:18420"/>
    </cofactor>
</comment>
<evidence type="ECO:0000256" key="7">
    <source>
        <dbReference type="ARBA" id="ARBA00022840"/>
    </source>
</evidence>
<dbReference type="InterPro" id="IPR046906">
    <property type="entry name" value="Mab-21_HhH/H2TH-like"/>
</dbReference>
<protein>
    <submittedName>
        <fullName evidence="12">Protein mab-21-like 1-like</fullName>
    </submittedName>
</protein>
<keyword evidence="3" id="KW-0808">Transferase</keyword>
<dbReference type="InterPro" id="IPR046903">
    <property type="entry name" value="Mab-21-like_nuc_Trfase"/>
</dbReference>
<name>A0ABM0LZX8_SACKO</name>
<dbReference type="GeneID" id="100368769"/>
<keyword evidence="8" id="KW-0460">Magnesium</keyword>
<keyword evidence="11" id="KW-1185">Reference proteome</keyword>
<accession>A0ABM0LZX8</accession>
<sequence>MSGVQFRQKNFFSMVHKWSNTGQEDDGIKLKISAHGPAVQVDLTPPRSTGLACDISVDLVPTLRIREDAHYVAKPYKSYAEIHTPLPCDSQLLWRQSFSKSERAILKKIDGDGGCRKDCCRILKSIRNEDPTLRALTSYHLKTALLHECDIVKDWDKNKLDQRFLGMLGSLAKYSREKSLPHYFVPELNLMEGYKNSTLDNIHGRLSRLQNSPLERSKLLSPTEIKNK</sequence>
<reference evidence="12" key="1">
    <citation type="submission" date="2025-08" db="UniProtKB">
        <authorList>
            <consortium name="RefSeq"/>
        </authorList>
    </citation>
    <scope>IDENTIFICATION</scope>
    <source>
        <tissue evidence="12">Testes</tissue>
    </source>
</reference>
<evidence type="ECO:0000256" key="1">
    <source>
        <dbReference type="ARBA" id="ARBA00001946"/>
    </source>
</evidence>
<dbReference type="Pfam" id="PF03281">
    <property type="entry name" value="Mab-21"/>
    <property type="match status" value="1"/>
</dbReference>
<feature type="domain" description="Mab-21-like nucleotidyltransferase" evidence="9">
    <location>
        <begin position="10"/>
        <end position="107"/>
    </location>
</feature>
<gene>
    <name evidence="12" type="primary">LOC100368769</name>
</gene>
<dbReference type="Proteomes" id="UP000694865">
    <property type="component" value="Unplaced"/>
</dbReference>
<keyword evidence="7" id="KW-0067">ATP-binding</keyword>
<dbReference type="Gene3D" id="3.30.460.90">
    <property type="match status" value="1"/>
</dbReference>
<evidence type="ECO:0000313" key="11">
    <source>
        <dbReference type="Proteomes" id="UP000694865"/>
    </source>
</evidence>
<keyword evidence="5" id="KW-0479">Metal-binding</keyword>
<comment type="similarity">
    <text evidence="2">Belongs to the mab-21 family.</text>
</comment>
<dbReference type="InterPro" id="IPR024810">
    <property type="entry name" value="MAB21L/cGLR"/>
</dbReference>
<dbReference type="RefSeq" id="XP_006813319.1">
    <property type="nucleotide sequence ID" value="XM_006813256.1"/>
</dbReference>
<evidence type="ECO:0000256" key="8">
    <source>
        <dbReference type="ARBA" id="ARBA00022842"/>
    </source>
</evidence>
<organism evidence="11 12">
    <name type="scientific">Saccoglossus kowalevskii</name>
    <name type="common">Acorn worm</name>
    <dbReference type="NCBI Taxonomy" id="10224"/>
    <lineage>
        <taxon>Eukaryota</taxon>
        <taxon>Metazoa</taxon>
        <taxon>Hemichordata</taxon>
        <taxon>Enteropneusta</taxon>
        <taxon>Harrimaniidae</taxon>
        <taxon>Saccoglossus</taxon>
    </lineage>
</organism>
<keyword evidence="6" id="KW-0547">Nucleotide-binding</keyword>
<evidence type="ECO:0000256" key="3">
    <source>
        <dbReference type="ARBA" id="ARBA00022679"/>
    </source>
</evidence>
<dbReference type="Pfam" id="PF20266">
    <property type="entry name" value="Mab-21_C"/>
    <property type="match status" value="1"/>
</dbReference>
<proteinExistence type="inferred from homology"/>
<evidence type="ECO:0000256" key="4">
    <source>
        <dbReference type="ARBA" id="ARBA00022695"/>
    </source>
</evidence>
<evidence type="ECO:0000256" key="5">
    <source>
        <dbReference type="ARBA" id="ARBA00022723"/>
    </source>
</evidence>
<evidence type="ECO:0000256" key="6">
    <source>
        <dbReference type="ARBA" id="ARBA00022741"/>
    </source>
</evidence>
<dbReference type="PANTHER" id="PTHR10656:SF42">
    <property type="entry name" value="CYCLIC GMP-AMP SYNTHASE-LIKE PROTEIN-RELATED"/>
    <property type="match status" value="1"/>
</dbReference>
<evidence type="ECO:0000313" key="12">
    <source>
        <dbReference type="RefSeq" id="XP_006813319.1"/>
    </source>
</evidence>
<evidence type="ECO:0000259" key="9">
    <source>
        <dbReference type="Pfam" id="PF03281"/>
    </source>
</evidence>
<dbReference type="SMART" id="SM01265">
    <property type="entry name" value="Mab-21"/>
    <property type="match status" value="1"/>
</dbReference>
<dbReference type="Gene3D" id="1.10.1410.40">
    <property type="match status" value="1"/>
</dbReference>
<keyword evidence="4" id="KW-0548">Nucleotidyltransferase</keyword>
<evidence type="ECO:0000259" key="10">
    <source>
        <dbReference type="Pfam" id="PF20266"/>
    </source>
</evidence>
<feature type="domain" description="Mab-21-like HhH/H2TH-like" evidence="10">
    <location>
        <begin position="115"/>
        <end position="205"/>
    </location>
</feature>
<dbReference type="PANTHER" id="PTHR10656">
    <property type="entry name" value="CELL FATE DETERMINING PROTEIN MAB21-RELATED"/>
    <property type="match status" value="1"/>
</dbReference>
<evidence type="ECO:0000256" key="2">
    <source>
        <dbReference type="ARBA" id="ARBA00008307"/>
    </source>
</evidence>